<gene>
    <name evidence="1" type="ORF">AsAng_0023760</name>
</gene>
<accession>A0A915YEP5</accession>
<reference evidence="1" key="1">
    <citation type="submission" date="2022-09" db="EMBL/GenBank/DDBJ databases">
        <title>Aureispira anguillicida sp. nov., isolated from Leptocephalus of Japanese eel Anguilla japonica.</title>
        <authorList>
            <person name="Yuasa K."/>
            <person name="Mekata T."/>
            <person name="Ikunari K."/>
        </authorList>
    </citation>
    <scope>NUCLEOTIDE SEQUENCE</scope>
    <source>
        <strain evidence="1">EL160426</strain>
    </source>
</reference>
<dbReference type="Proteomes" id="UP001060919">
    <property type="component" value="Chromosome"/>
</dbReference>
<evidence type="ECO:0000313" key="2">
    <source>
        <dbReference type="Proteomes" id="UP001060919"/>
    </source>
</evidence>
<proteinExistence type="predicted"/>
<evidence type="ECO:0000313" key="1">
    <source>
        <dbReference type="EMBL" id="BDS11662.1"/>
    </source>
</evidence>
<protein>
    <submittedName>
        <fullName evidence="1">Uncharacterized protein</fullName>
    </submittedName>
</protein>
<dbReference type="AlphaFoldDB" id="A0A915YEP5"/>
<dbReference type="EMBL" id="AP026867">
    <property type="protein sequence ID" value="BDS11662.1"/>
    <property type="molecule type" value="Genomic_DNA"/>
</dbReference>
<name>A0A915YEP5_9BACT</name>
<dbReference type="KEGG" id="aup:AsAng_0023760"/>
<keyword evidence="2" id="KW-1185">Reference proteome</keyword>
<sequence length="42" mass="5049">MLAVHFSSFSTPFFSYNFISSLYNNRWSKFCIDPIYFSQLKN</sequence>
<organism evidence="1 2">
    <name type="scientific">Aureispira anguillae</name>
    <dbReference type="NCBI Taxonomy" id="2864201"/>
    <lineage>
        <taxon>Bacteria</taxon>
        <taxon>Pseudomonadati</taxon>
        <taxon>Bacteroidota</taxon>
        <taxon>Saprospiria</taxon>
        <taxon>Saprospirales</taxon>
        <taxon>Saprospiraceae</taxon>
        <taxon>Aureispira</taxon>
    </lineage>
</organism>